<feature type="compositionally biased region" description="Low complexity" evidence="1">
    <location>
        <begin position="287"/>
        <end position="301"/>
    </location>
</feature>
<dbReference type="InterPro" id="IPR043502">
    <property type="entry name" value="DNA/RNA_pol_sf"/>
</dbReference>
<dbReference type="CDD" id="cd00303">
    <property type="entry name" value="retropepsin_like"/>
    <property type="match status" value="1"/>
</dbReference>
<dbReference type="InterPro" id="IPR032567">
    <property type="entry name" value="RTL1-rel"/>
</dbReference>
<evidence type="ECO:0000256" key="1">
    <source>
        <dbReference type="SAM" id="MobiDB-lite"/>
    </source>
</evidence>
<dbReference type="SUPFAM" id="SSF56672">
    <property type="entry name" value="DNA/RNA polymerases"/>
    <property type="match status" value="1"/>
</dbReference>
<feature type="region of interest" description="Disordered" evidence="1">
    <location>
        <begin position="1"/>
        <end position="26"/>
    </location>
</feature>
<gene>
    <name evidence="5" type="ORF">EPI10_023933</name>
</gene>
<feature type="compositionally biased region" description="Low complexity" evidence="1">
    <location>
        <begin position="207"/>
        <end position="216"/>
    </location>
</feature>
<feature type="compositionally biased region" description="Basic residues" evidence="1">
    <location>
        <begin position="1"/>
        <end position="14"/>
    </location>
</feature>
<dbReference type="CDD" id="cd01647">
    <property type="entry name" value="RT_LTR"/>
    <property type="match status" value="1"/>
</dbReference>
<dbReference type="SUPFAM" id="SSF53098">
    <property type="entry name" value="Ribonuclease H-like"/>
    <property type="match status" value="1"/>
</dbReference>
<dbReference type="InterPro" id="IPR005162">
    <property type="entry name" value="Retrotrans_gag_dom"/>
</dbReference>
<dbReference type="Proteomes" id="UP000325315">
    <property type="component" value="Unassembled WGS sequence"/>
</dbReference>
<keyword evidence="6" id="KW-1185">Reference proteome</keyword>
<dbReference type="Gene3D" id="2.40.70.10">
    <property type="entry name" value="Acid Proteases"/>
    <property type="match status" value="1"/>
</dbReference>
<dbReference type="InterPro" id="IPR012337">
    <property type="entry name" value="RNaseH-like_sf"/>
</dbReference>
<feature type="compositionally biased region" description="Basic and acidic residues" evidence="1">
    <location>
        <begin position="190"/>
        <end position="201"/>
    </location>
</feature>
<dbReference type="Pfam" id="PF03732">
    <property type="entry name" value="Retrotrans_gag"/>
    <property type="match status" value="1"/>
</dbReference>
<evidence type="ECO:0000259" key="3">
    <source>
        <dbReference type="Pfam" id="PF03732"/>
    </source>
</evidence>
<dbReference type="InterPro" id="IPR036397">
    <property type="entry name" value="RNaseH_sf"/>
</dbReference>
<evidence type="ECO:0000259" key="2">
    <source>
        <dbReference type="Pfam" id="PF00078"/>
    </source>
</evidence>
<dbReference type="Gene3D" id="3.30.420.10">
    <property type="entry name" value="Ribonuclease H-like superfamily/Ribonuclease H"/>
    <property type="match status" value="1"/>
</dbReference>
<dbReference type="InterPro" id="IPR043128">
    <property type="entry name" value="Rev_trsase/Diguanyl_cyclase"/>
</dbReference>
<dbReference type="Gene3D" id="3.10.10.10">
    <property type="entry name" value="HIV Type 1 Reverse Transcriptase, subunit A, domain 1"/>
    <property type="match status" value="2"/>
</dbReference>
<dbReference type="SUPFAM" id="SSF50630">
    <property type="entry name" value="Acid proteases"/>
    <property type="match status" value="1"/>
</dbReference>
<dbReference type="EMBL" id="SMMG02000005">
    <property type="protein sequence ID" value="KAA3473567.1"/>
    <property type="molecule type" value="Genomic_DNA"/>
</dbReference>
<dbReference type="PANTHER" id="PTHR15503">
    <property type="entry name" value="LDOC1 RELATED"/>
    <property type="match status" value="1"/>
</dbReference>
<dbReference type="Pfam" id="PF00078">
    <property type="entry name" value="RVT_1"/>
    <property type="match status" value="1"/>
</dbReference>
<name>A0A5B6VXL3_9ROSI</name>
<dbReference type="AlphaFoldDB" id="A0A5B6VXL3"/>
<feature type="domain" description="Reverse transcriptase" evidence="2">
    <location>
        <begin position="610"/>
        <end position="675"/>
    </location>
</feature>
<reference evidence="6" key="1">
    <citation type="journal article" date="2019" name="Plant Biotechnol. J.">
        <title>Genome sequencing of the Australian wild diploid species Gossypium australe highlights disease resistance and delayed gland morphogenesis.</title>
        <authorList>
            <person name="Cai Y."/>
            <person name="Cai X."/>
            <person name="Wang Q."/>
            <person name="Wang P."/>
            <person name="Zhang Y."/>
            <person name="Cai C."/>
            <person name="Xu Y."/>
            <person name="Wang K."/>
            <person name="Zhou Z."/>
            <person name="Wang C."/>
            <person name="Geng S."/>
            <person name="Li B."/>
            <person name="Dong Q."/>
            <person name="Hou Y."/>
            <person name="Wang H."/>
            <person name="Ai P."/>
            <person name="Liu Z."/>
            <person name="Yi F."/>
            <person name="Sun M."/>
            <person name="An G."/>
            <person name="Cheng J."/>
            <person name="Zhang Y."/>
            <person name="Shi Q."/>
            <person name="Xie Y."/>
            <person name="Shi X."/>
            <person name="Chang Y."/>
            <person name="Huang F."/>
            <person name="Chen Y."/>
            <person name="Hong S."/>
            <person name="Mi L."/>
            <person name="Sun Q."/>
            <person name="Zhang L."/>
            <person name="Zhou B."/>
            <person name="Peng R."/>
            <person name="Zhang X."/>
            <person name="Liu F."/>
        </authorList>
    </citation>
    <scope>NUCLEOTIDE SEQUENCE [LARGE SCALE GENOMIC DNA]</scope>
    <source>
        <strain evidence="6">cv. PA1801</strain>
    </source>
</reference>
<evidence type="ECO:0000313" key="5">
    <source>
        <dbReference type="EMBL" id="KAA3473567.1"/>
    </source>
</evidence>
<dbReference type="InterPro" id="IPR041577">
    <property type="entry name" value="RT_RNaseH_2"/>
</dbReference>
<dbReference type="Pfam" id="PF08284">
    <property type="entry name" value="RVP_2"/>
    <property type="match status" value="1"/>
</dbReference>
<dbReference type="OrthoDB" id="2272416at2759"/>
<protein>
    <submittedName>
        <fullName evidence="5">Polyprotein</fullName>
    </submittedName>
</protein>
<feature type="domain" description="Reverse transcriptase/retrotransposon-derived protein RNase H-like" evidence="4">
    <location>
        <begin position="719"/>
        <end position="789"/>
    </location>
</feature>
<dbReference type="InterPro" id="IPR021109">
    <property type="entry name" value="Peptidase_aspartic_dom_sf"/>
</dbReference>
<comment type="caution">
    <text evidence="5">The sequence shown here is derived from an EMBL/GenBank/DDBJ whole genome shotgun (WGS) entry which is preliminary data.</text>
</comment>
<proteinExistence type="predicted"/>
<dbReference type="GO" id="GO:0003676">
    <property type="term" value="F:nucleic acid binding"/>
    <property type="evidence" value="ECO:0007669"/>
    <property type="project" value="InterPro"/>
</dbReference>
<feature type="region of interest" description="Disordered" evidence="1">
    <location>
        <begin position="190"/>
        <end position="228"/>
    </location>
</feature>
<organism evidence="5 6">
    <name type="scientific">Gossypium australe</name>
    <dbReference type="NCBI Taxonomy" id="47621"/>
    <lineage>
        <taxon>Eukaryota</taxon>
        <taxon>Viridiplantae</taxon>
        <taxon>Streptophyta</taxon>
        <taxon>Embryophyta</taxon>
        <taxon>Tracheophyta</taxon>
        <taxon>Spermatophyta</taxon>
        <taxon>Magnoliopsida</taxon>
        <taxon>eudicotyledons</taxon>
        <taxon>Gunneridae</taxon>
        <taxon>Pentapetalae</taxon>
        <taxon>rosids</taxon>
        <taxon>malvids</taxon>
        <taxon>Malvales</taxon>
        <taxon>Malvaceae</taxon>
        <taxon>Malvoideae</taxon>
        <taxon>Gossypium</taxon>
    </lineage>
</organism>
<dbReference type="InterPro" id="IPR000477">
    <property type="entry name" value="RT_dom"/>
</dbReference>
<dbReference type="PANTHER" id="PTHR15503:SF45">
    <property type="entry name" value="RNA-DIRECTED DNA POLYMERASE HOMOLOG"/>
    <property type="match status" value="1"/>
</dbReference>
<evidence type="ECO:0000259" key="4">
    <source>
        <dbReference type="Pfam" id="PF17919"/>
    </source>
</evidence>
<accession>A0A5B6VXL3</accession>
<evidence type="ECO:0000313" key="6">
    <source>
        <dbReference type="Proteomes" id="UP000325315"/>
    </source>
</evidence>
<feature type="compositionally biased region" description="Gly residues" evidence="1">
    <location>
        <begin position="302"/>
        <end position="322"/>
    </location>
</feature>
<sequence>MSTRGRGRGARGRGKGRDVRAGSSASGYMLEMEAPASFVTETGSHDRAGGDDALSQAMLQVLERVARATIGSAARGSISEQLRSNGAEVFRGISDCTVEQKLKGAVSLLRDEAYQWWLTVREGTQADLLTWDFFKTAFQGKYVGVSYVDARRKEFLNLVQVNELRVMIAPQPERDFAALVEKAKIAKEVKGSERQNQDKERGKNKRSFGSSGFSRGFQKRPRLDGPARVGAPVAVGQLQPCGECRKFHLGECWRRAGGCFRCRSKDHQLRDCPREPVRTQVVGQRFIQPGRGGQQPPRGRGLLLGGNRIGRGRGAPGRGAGNVGNTDPRQPGLVYAARRQENGDAPDVITGTFFIFDTPFIALIDIGSTHLYVAYTISGNLGIQSEIVDRDMSVISPLGQSVVVNKLFRDVPLEVQGTVFPADLIELPFGEFDLILGMDWLAKHRANLDCATKRMILRTTKDKEVICIKGCEAFLAFVGTSDAKELSVGDVRTVSEFSDVFREELLGLPPNREVDFGIELLPGMTSVSIAPFRMAPKELVELKAQIQELLDRGFIRPSVSPWRAPVLFVKKKDGSMRMCIDYRQLNKLTIKNKYPLPRIDDLFDQQWGASFLVMPFGLTNSPAACMDMMNQVFQPYLDRFVVVFIEDILVYSRTEEEYDSHLQVVLQILREKQLYAKFIGVRDSKFFGFGWVLQVVCRGFSLIAAHLTKLLRKGVPFVWTDKQQESFEKLKKILTEAQVLIQPEAGKEFVVYCDVSHTGLGCVLMQEGKVVAYASRQLRLHKSRVSPYPKGAEFKIKEVDRVAKDYNCSIEYHPSKANVVADALSRKVVSNLRAMFAHINLFEDSNLLAELQMKPTWVGQIKEKKLLDESLGSRFQQVKSGETVDFGLNSKGVLCFRGRVCMPKDSKLRQMILREVYSSPYAMHLSGNRDPRFSSRFWKALHEALGTKLDFSTAFHPQTNGQLEKSGIQMAPYEVLYGRRCRTLTCWIELGERRLLGPELISETEEKVKLIRGRLKEASDRQKSYADLKRKEIEFSVGDYVFLKLELPPELNWIHNIFHVSMLRRYRSDPSHIVPVEEIEVRPDLSFEEEPVQILDRDVKVLRRKSVQLVKVLWRNHGSEEARESRRRQCDNNTLTSFNQGEIHGENHGIGECRELAECEVCVGGISAKVLASWRCRIHSVPFGFSLIKDNSSFSFVLYPSFLLSLFLSCSFWPNGHFFVIPGITLLTRALL</sequence>
<feature type="domain" description="Retrotransposon gag" evidence="3">
    <location>
        <begin position="105"/>
        <end position="163"/>
    </location>
</feature>
<dbReference type="Pfam" id="PF17919">
    <property type="entry name" value="RT_RNaseH_2"/>
    <property type="match status" value="1"/>
</dbReference>
<feature type="region of interest" description="Disordered" evidence="1">
    <location>
        <begin position="287"/>
        <end position="330"/>
    </location>
</feature>
<dbReference type="Gene3D" id="3.30.70.270">
    <property type="match status" value="3"/>
</dbReference>